<dbReference type="Pfam" id="PF04892">
    <property type="entry name" value="VanZ"/>
    <property type="match status" value="1"/>
</dbReference>
<dbReference type="Proteomes" id="UP001157069">
    <property type="component" value="Unassembled WGS sequence"/>
</dbReference>
<keyword evidence="1" id="KW-0472">Membrane</keyword>
<protein>
    <recommendedName>
        <fullName evidence="2">VanZ-like domain-containing protein</fullName>
    </recommendedName>
</protein>
<dbReference type="InterPro" id="IPR006976">
    <property type="entry name" value="VanZ-like"/>
</dbReference>
<evidence type="ECO:0000259" key="2">
    <source>
        <dbReference type="Pfam" id="PF04892"/>
    </source>
</evidence>
<gene>
    <name evidence="3" type="ORF">GCM10025869_28860</name>
</gene>
<accession>A0ABQ6K099</accession>
<keyword evidence="4" id="KW-1185">Reference proteome</keyword>
<proteinExistence type="predicted"/>
<reference evidence="4" key="1">
    <citation type="journal article" date="2019" name="Int. J. Syst. Evol. Microbiol.">
        <title>The Global Catalogue of Microorganisms (GCM) 10K type strain sequencing project: providing services to taxonomists for standard genome sequencing and annotation.</title>
        <authorList>
            <consortium name="The Broad Institute Genomics Platform"/>
            <consortium name="The Broad Institute Genome Sequencing Center for Infectious Disease"/>
            <person name="Wu L."/>
            <person name="Ma J."/>
        </authorList>
    </citation>
    <scope>NUCLEOTIDE SEQUENCE [LARGE SCALE GENOMIC DNA]</scope>
    <source>
        <strain evidence="4">NBRC 108755</strain>
    </source>
</reference>
<feature type="transmembrane region" description="Helical" evidence="1">
    <location>
        <begin position="79"/>
        <end position="100"/>
    </location>
</feature>
<dbReference type="EMBL" id="BSVA01000001">
    <property type="protein sequence ID" value="GMA92357.1"/>
    <property type="molecule type" value="Genomic_DNA"/>
</dbReference>
<keyword evidence="1" id="KW-1133">Transmembrane helix</keyword>
<feature type="transmembrane region" description="Helical" evidence="1">
    <location>
        <begin position="106"/>
        <end position="127"/>
    </location>
</feature>
<evidence type="ECO:0000313" key="3">
    <source>
        <dbReference type="EMBL" id="GMA92357.1"/>
    </source>
</evidence>
<feature type="transmembrane region" description="Helical" evidence="1">
    <location>
        <begin position="52"/>
        <end position="72"/>
    </location>
</feature>
<evidence type="ECO:0000256" key="1">
    <source>
        <dbReference type="SAM" id="Phobius"/>
    </source>
</evidence>
<feature type="domain" description="VanZ-like" evidence="2">
    <location>
        <begin position="9"/>
        <end position="125"/>
    </location>
</feature>
<organism evidence="3 4">
    <name type="scientific">Homoserinibacter gongjuensis</name>
    <dbReference type="NCBI Taxonomy" id="1162968"/>
    <lineage>
        <taxon>Bacteria</taxon>
        <taxon>Bacillati</taxon>
        <taxon>Actinomycetota</taxon>
        <taxon>Actinomycetes</taxon>
        <taxon>Micrococcales</taxon>
        <taxon>Microbacteriaceae</taxon>
        <taxon>Homoserinibacter</taxon>
    </lineage>
</organism>
<keyword evidence="1" id="KW-0812">Transmembrane</keyword>
<dbReference type="PANTHER" id="PTHR28008:SF1">
    <property type="entry name" value="DOMAIN PROTEIN, PUTATIVE (AFU_ORTHOLOGUE AFUA_3G10980)-RELATED"/>
    <property type="match status" value="1"/>
</dbReference>
<evidence type="ECO:0000313" key="4">
    <source>
        <dbReference type="Proteomes" id="UP001157069"/>
    </source>
</evidence>
<comment type="caution">
    <text evidence="3">The sequence shown here is derived from an EMBL/GenBank/DDBJ whole genome shotgun (WGS) entry which is preliminary data.</text>
</comment>
<dbReference type="RefSeq" id="WP_284301079.1">
    <property type="nucleotide sequence ID" value="NZ_BSVA01000001.1"/>
</dbReference>
<name>A0ABQ6K099_9MICO</name>
<sequence length="146" mass="15401">MRLLLRILFAAYLVAVGFVVWSPQPTEGVGIAQIVARWVASVIDQPYGPTFVVLEVAANVAMFVPFGVLALAAYRWMRVWSATLAGLVTSGIIEGVQLFLPTRFATVSDVIANTAGALLGAMLVAAVRRARAARASTLSAAASRPS</sequence>
<dbReference type="PANTHER" id="PTHR28008">
    <property type="entry name" value="DOMAIN PROTEIN, PUTATIVE (AFU_ORTHOLOGUE AFUA_3G10980)-RELATED"/>
    <property type="match status" value="1"/>
</dbReference>